<comment type="similarity">
    <text evidence="1 2">Belongs to the UPF0102 family.</text>
</comment>
<evidence type="ECO:0000256" key="1">
    <source>
        <dbReference type="ARBA" id="ARBA00006738"/>
    </source>
</evidence>
<dbReference type="GO" id="GO:0003676">
    <property type="term" value="F:nucleic acid binding"/>
    <property type="evidence" value="ECO:0007669"/>
    <property type="project" value="InterPro"/>
</dbReference>
<dbReference type="NCBIfam" id="NF009154">
    <property type="entry name" value="PRK12497.3-3"/>
    <property type="match status" value="1"/>
</dbReference>
<keyword evidence="3" id="KW-0255">Endonuclease</keyword>
<dbReference type="EMBL" id="JGZI01000010">
    <property type="protein sequence ID" value="KFI81356.1"/>
    <property type="molecule type" value="Genomic_DNA"/>
</dbReference>
<dbReference type="RefSeq" id="WP_051921875.1">
    <property type="nucleotide sequence ID" value="NZ_JBDNZD010000013.1"/>
</dbReference>
<name>A0A087CDK6_9BIFI</name>
<dbReference type="GO" id="GO:0004519">
    <property type="term" value="F:endonuclease activity"/>
    <property type="evidence" value="ECO:0007669"/>
    <property type="project" value="UniProtKB-KW"/>
</dbReference>
<dbReference type="SUPFAM" id="SSF52980">
    <property type="entry name" value="Restriction endonuclease-like"/>
    <property type="match status" value="1"/>
</dbReference>
<evidence type="ECO:0000313" key="3">
    <source>
        <dbReference type="EMBL" id="KFI81356.1"/>
    </source>
</evidence>
<accession>A0A087CDK6</accession>
<dbReference type="AlphaFoldDB" id="A0A087CDK6"/>
<dbReference type="NCBIfam" id="NF009150">
    <property type="entry name" value="PRK12497.1-3"/>
    <property type="match status" value="1"/>
</dbReference>
<evidence type="ECO:0000256" key="2">
    <source>
        <dbReference type="HAMAP-Rule" id="MF_00048"/>
    </source>
</evidence>
<sequence length="149" mass="16507">MTQHHINSLHGYADHQRTIASIRSLLLDPGISAKRVGALGETYVAAWLASRGWTILDRNWGTRYGELDIVGADPEGILVFVEVKTRRSTTFGHAQEAVDSRKQAHLRSVAAQWMIAPEHRRSRAGIRFDVVTLTLTDGGLSLRHIPGAF</sequence>
<reference evidence="3 4" key="1">
    <citation type="submission" date="2014-03" db="EMBL/GenBank/DDBJ databases">
        <title>Genomics of Bifidobacteria.</title>
        <authorList>
            <person name="Ventura M."/>
            <person name="Milani C."/>
            <person name="Lugli G.A."/>
        </authorList>
    </citation>
    <scope>NUCLEOTIDE SEQUENCE [LARGE SCALE GENOMIC DNA]</scope>
    <source>
        <strain evidence="3 4">LMG 21775</strain>
    </source>
</reference>
<dbReference type="CDD" id="cd20736">
    <property type="entry name" value="PoNe_Nuclease"/>
    <property type="match status" value="1"/>
</dbReference>
<keyword evidence="4" id="KW-1185">Reference proteome</keyword>
<comment type="caution">
    <text evidence="3">The sequence shown here is derived from an EMBL/GenBank/DDBJ whole genome shotgun (WGS) entry which is preliminary data.</text>
</comment>
<dbReference type="PANTHER" id="PTHR34039">
    <property type="entry name" value="UPF0102 PROTEIN YRAN"/>
    <property type="match status" value="1"/>
</dbReference>
<dbReference type="Proteomes" id="UP000029050">
    <property type="component" value="Unassembled WGS sequence"/>
</dbReference>
<organism evidence="3 4">
    <name type="scientific">Bifidobacterium psychraerophilum</name>
    <dbReference type="NCBI Taxonomy" id="218140"/>
    <lineage>
        <taxon>Bacteria</taxon>
        <taxon>Bacillati</taxon>
        <taxon>Actinomycetota</taxon>
        <taxon>Actinomycetes</taxon>
        <taxon>Bifidobacteriales</taxon>
        <taxon>Bifidobacteriaceae</taxon>
        <taxon>Bifidobacterium</taxon>
    </lineage>
</organism>
<dbReference type="eggNOG" id="COG0792">
    <property type="taxonomic scope" value="Bacteria"/>
</dbReference>
<dbReference type="InterPro" id="IPR003509">
    <property type="entry name" value="UPF0102_YraN-like"/>
</dbReference>
<dbReference type="GeneID" id="98300958"/>
<proteinExistence type="inferred from homology"/>
<dbReference type="OrthoDB" id="9794876at2"/>
<dbReference type="InterPro" id="IPR011335">
    <property type="entry name" value="Restrct_endonuc-II-like"/>
</dbReference>
<keyword evidence="3" id="KW-0378">Hydrolase</keyword>
<dbReference type="InterPro" id="IPR011856">
    <property type="entry name" value="tRNA_endonuc-like_dom_sf"/>
</dbReference>
<dbReference type="Pfam" id="PF02021">
    <property type="entry name" value="UPF0102"/>
    <property type="match status" value="1"/>
</dbReference>
<dbReference type="NCBIfam" id="TIGR00252">
    <property type="entry name" value="YraN family protein"/>
    <property type="match status" value="1"/>
</dbReference>
<dbReference type="PANTHER" id="PTHR34039:SF1">
    <property type="entry name" value="UPF0102 PROTEIN YRAN"/>
    <property type="match status" value="1"/>
</dbReference>
<dbReference type="STRING" id="218140.BPSY_1764"/>
<dbReference type="HAMAP" id="MF_00048">
    <property type="entry name" value="UPF0102"/>
    <property type="match status" value="1"/>
</dbReference>
<evidence type="ECO:0000313" key="4">
    <source>
        <dbReference type="Proteomes" id="UP000029050"/>
    </source>
</evidence>
<keyword evidence="3" id="KW-0540">Nuclease</keyword>
<dbReference type="Gene3D" id="3.40.1350.10">
    <property type="match status" value="1"/>
</dbReference>
<gene>
    <name evidence="3" type="ORF">BPSY_1764</name>
</gene>
<protein>
    <recommendedName>
        <fullName evidence="2">UPF0102 protein BPSY_1764</fullName>
    </recommendedName>
</protein>